<organism evidence="3 4">
    <name type="scientific">Microbacterium hatanonis</name>
    <dbReference type="NCBI Taxonomy" id="404366"/>
    <lineage>
        <taxon>Bacteria</taxon>
        <taxon>Bacillati</taxon>
        <taxon>Actinomycetota</taxon>
        <taxon>Actinomycetes</taxon>
        <taxon>Micrococcales</taxon>
        <taxon>Microbacteriaceae</taxon>
        <taxon>Microbacterium</taxon>
    </lineage>
</organism>
<dbReference type="OrthoDB" id="3505602at2"/>
<dbReference type="Proteomes" id="UP000321034">
    <property type="component" value="Unassembled WGS sequence"/>
</dbReference>
<dbReference type="InterPro" id="IPR025736">
    <property type="entry name" value="PucR_C-HTH_dom"/>
</dbReference>
<gene>
    <name evidence="3" type="ORF">FVP77_01510</name>
</gene>
<keyword evidence="4" id="KW-1185">Reference proteome</keyword>
<sequence length="301" mass="32358">MNVSLSTFDPDEPRPDDVDPRASLVAQLVGPDPGVRREALRAARNRRWVDAYGEVVVRAVAVEGSAAARREFQHALTVSGRGHTLVVDDGVVVLLVTSAHRSELDIDEWARSAALRAGVRVVGPIGSADVRADEDDLRRAADDARATTELLLLLGGDAIGTTRSEDLGMWRLLHGMTGSPELVAAASPAADELWRSSDQMRRATVEAYLDAGCSVAVACRALFIHRTTLYYRLESMSGTVRDALADGLQRSTLHLGLKFLRLWDSRNRADSASWSSPGGAGATITPIGSRQTSKRPSLTAP</sequence>
<comment type="caution">
    <text evidence="3">The sequence shown here is derived from an EMBL/GenBank/DDBJ whole genome shotgun (WGS) entry which is preliminary data.</text>
</comment>
<evidence type="ECO:0000313" key="3">
    <source>
        <dbReference type="EMBL" id="TXK12195.1"/>
    </source>
</evidence>
<dbReference type="InterPro" id="IPR042070">
    <property type="entry name" value="PucR_C-HTH_sf"/>
</dbReference>
<dbReference type="PANTHER" id="PTHR33744">
    <property type="entry name" value="CARBOHYDRATE DIACID REGULATOR"/>
    <property type="match status" value="1"/>
</dbReference>
<evidence type="ECO:0000259" key="2">
    <source>
        <dbReference type="Pfam" id="PF13556"/>
    </source>
</evidence>
<dbReference type="AlphaFoldDB" id="A0A5C8I2P5"/>
<protein>
    <submittedName>
        <fullName evidence="3">PucR family transcriptional regulator</fullName>
    </submittedName>
</protein>
<reference evidence="3 4" key="1">
    <citation type="submission" date="2019-08" db="EMBL/GenBank/DDBJ databases">
        <authorList>
            <person name="Dong K."/>
        </authorList>
    </citation>
    <scope>NUCLEOTIDE SEQUENCE [LARGE SCALE GENOMIC DNA]</scope>
    <source>
        <strain evidence="3 4">JCM14558</strain>
    </source>
</reference>
<dbReference type="RefSeq" id="WP_147892936.1">
    <property type="nucleotide sequence ID" value="NZ_BAAANR010000001.1"/>
</dbReference>
<feature type="compositionally biased region" description="Polar residues" evidence="1">
    <location>
        <begin position="286"/>
        <end position="301"/>
    </location>
</feature>
<feature type="region of interest" description="Disordered" evidence="1">
    <location>
        <begin position="270"/>
        <end position="301"/>
    </location>
</feature>
<name>A0A5C8I2P5_9MICO</name>
<evidence type="ECO:0000313" key="4">
    <source>
        <dbReference type="Proteomes" id="UP000321034"/>
    </source>
</evidence>
<dbReference type="EMBL" id="VRSV01000001">
    <property type="protein sequence ID" value="TXK12195.1"/>
    <property type="molecule type" value="Genomic_DNA"/>
</dbReference>
<feature type="domain" description="PucR C-terminal helix-turn-helix" evidence="2">
    <location>
        <begin position="203"/>
        <end position="258"/>
    </location>
</feature>
<dbReference type="Gene3D" id="1.10.10.2840">
    <property type="entry name" value="PucR C-terminal helix-turn-helix domain"/>
    <property type="match status" value="1"/>
</dbReference>
<dbReference type="PANTHER" id="PTHR33744:SF1">
    <property type="entry name" value="DNA-BINDING TRANSCRIPTIONAL ACTIVATOR ADER"/>
    <property type="match status" value="1"/>
</dbReference>
<dbReference type="InterPro" id="IPR051448">
    <property type="entry name" value="CdaR-like_regulators"/>
</dbReference>
<accession>A0A5C8I2P5</accession>
<evidence type="ECO:0000256" key="1">
    <source>
        <dbReference type="SAM" id="MobiDB-lite"/>
    </source>
</evidence>
<dbReference type="Pfam" id="PF13556">
    <property type="entry name" value="HTH_30"/>
    <property type="match status" value="1"/>
</dbReference>
<proteinExistence type="predicted"/>